<dbReference type="EMBL" id="JAJFAZ020000001">
    <property type="protein sequence ID" value="KAI5356162.1"/>
    <property type="molecule type" value="Genomic_DNA"/>
</dbReference>
<accession>A0AAD5F7H2</accession>
<evidence type="ECO:0000313" key="2">
    <source>
        <dbReference type="EMBL" id="KAI5356162.1"/>
    </source>
</evidence>
<sequence>MIPFLAQQTQPLFIPFIAILLFTPSIATPSVISHHSHLNHPKLECLGNPVPHLGPSSFQNVETSNSFSIFPNFPFGYYLNPISSTGFEQLGAFEAVEANGKTQMAKTIHHMKALIECLKKA</sequence>
<dbReference type="Proteomes" id="UP001054821">
    <property type="component" value="Chromosome 1"/>
</dbReference>
<keyword evidence="3" id="KW-1185">Reference proteome</keyword>
<protein>
    <recommendedName>
        <fullName evidence="4">Transmembrane protein</fullName>
    </recommendedName>
</protein>
<name>A0AAD5F7H2_PRUDU</name>
<evidence type="ECO:0000256" key="1">
    <source>
        <dbReference type="SAM" id="SignalP"/>
    </source>
</evidence>
<reference evidence="2 3" key="1">
    <citation type="journal article" date="2022" name="G3 (Bethesda)">
        <title>Whole-genome sequence and methylome profiling of the almond [Prunus dulcis (Mill.) D.A. Webb] cultivar 'Nonpareil'.</title>
        <authorList>
            <person name="D'Amico-Willman K.M."/>
            <person name="Ouma W.Z."/>
            <person name="Meulia T."/>
            <person name="Sideli G.M."/>
            <person name="Gradziel T.M."/>
            <person name="Fresnedo-Ramirez J."/>
        </authorList>
    </citation>
    <scope>NUCLEOTIDE SEQUENCE [LARGE SCALE GENOMIC DNA]</scope>
    <source>
        <strain evidence="2">Clone GOH B32 T37-40</strain>
    </source>
</reference>
<proteinExistence type="predicted"/>
<dbReference type="AlphaFoldDB" id="A0AAD5F7H2"/>
<feature type="chain" id="PRO_5042212370" description="Transmembrane protein" evidence="1">
    <location>
        <begin position="28"/>
        <end position="121"/>
    </location>
</feature>
<comment type="caution">
    <text evidence="2">The sequence shown here is derived from an EMBL/GenBank/DDBJ whole genome shotgun (WGS) entry which is preliminary data.</text>
</comment>
<gene>
    <name evidence="2" type="ORF">L3X38_009057</name>
</gene>
<evidence type="ECO:0008006" key="4">
    <source>
        <dbReference type="Google" id="ProtNLM"/>
    </source>
</evidence>
<feature type="signal peptide" evidence="1">
    <location>
        <begin position="1"/>
        <end position="27"/>
    </location>
</feature>
<keyword evidence="1" id="KW-0732">Signal</keyword>
<organism evidence="2 3">
    <name type="scientific">Prunus dulcis</name>
    <name type="common">Almond</name>
    <name type="synonym">Amygdalus dulcis</name>
    <dbReference type="NCBI Taxonomy" id="3755"/>
    <lineage>
        <taxon>Eukaryota</taxon>
        <taxon>Viridiplantae</taxon>
        <taxon>Streptophyta</taxon>
        <taxon>Embryophyta</taxon>
        <taxon>Tracheophyta</taxon>
        <taxon>Spermatophyta</taxon>
        <taxon>Magnoliopsida</taxon>
        <taxon>eudicotyledons</taxon>
        <taxon>Gunneridae</taxon>
        <taxon>Pentapetalae</taxon>
        <taxon>rosids</taxon>
        <taxon>fabids</taxon>
        <taxon>Rosales</taxon>
        <taxon>Rosaceae</taxon>
        <taxon>Amygdaloideae</taxon>
        <taxon>Amygdaleae</taxon>
        <taxon>Prunus</taxon>
    </lineage>
</organism>
<evidence type="ECO:0000313" key="3">
    <source>
        <dbReference type="Proteomes" id="UP001054821"/>
    </source>
</evidence>